<dbReference type="PANTHER" id="PTHR10072">
    <property type="entry name" value="IRON-SULFUR CLUSTER ASSEMBLY PROTEIN"/>
    <property type="match status" value="1"/>
</dbReference>
<organism evidence="3 4">
    <name type="scientific">Lyticum sinuosum</name>
    <dbReference type="NCBI Taxonomy" id="1332059"/>
    <lineage>
        <taxon>Bacteria</taxon>
        <taxon>Pseudomonadati</taxon>
        <taxon>Pseudomonadota</taxon>
        <taxon>Alphaproteobacteria</taxon>
        <taxon>Rickettsiales</taxon>
        <taxon>Lyticum</taxon>
    </lineage>
</organism>
<keyword evidence="4" id="KW-1185">Reference proteome</keyword>
<dbReference type="EMBL" id="JARGYU010000003">
    <property type="protein sequence ID" value="MDZ5761530.1"/>
    <property type="molecule type" value="Genomic_DNA"/>
</dbReference>
<dbReference type="Gene3D" id="2.60.300.12">
    <property type="entry name" value="HesB-like domain"/>
    <property type="match status" value="1"/>
</dbReference>
<feature type="domain" description="Core" evidence="2">
    <location>
        <begin position="2"/>
        <end position="104"/>
    </location>
</feature>
<dbReference type="InterPro" id="IPR000361">
    <property type="entry name" value="ATAP_core_dom"/>
</dbReference>
<dbReference type="Pfam" id="PF01521">
    <property type="entry name" value="Fe-S_biosyn"/>
    <property type="match status" value="1"/>
</dbReference>
<dbReference type="InterPro" id="IPR050322">
    <property type="entry name" value="Fe-S_cluster_asmbl/transfer"/>
</dbReference>
<comment type="caution">
    <text evidence="3">The sequence shown here is derived from an EMBL/GenBank/DDBJ whole genome shotgun (WGS) entry which is preliminary data.</text>
</comment>
<reference evidence="3" key="1">
    <citation type="submission" date="2023-02" db="EMBL/GenBank/DDBJ databases">
        <title>Host association and intracellularity evolved multiple times independently in the Rickettsiales.</title>
        <authorList>
            <person name="Castelli M."/>
            <person name="Nardi T."/>
            <person name="Gammuto L."/>
            <person name="Bellinzona G."/>
            <person name="Sabaneyeva E."/>
            <person name="Potekhin A."/>
            <person name="Serra V."/>
            <person name="Petroni G."/>
            <person name="Sassera D."/>
        </authorList>
    </citation>
    <scope>NUCLEOTIDE SEQUENCE</scope>
    <source>
        <strain evidence="3">USBL-36I1</strain>
    </source>
</reference>
<dbReference type="InterPro" id="IPR035903">
    <property type="entry name" value="HesB-like_dom_sf"/>
</dbReference>
<dbReference type="PANTHER" id="PTHR10072:SF41">
    <property type="entry name" value="IRON-SULFUR CLUSTER ASSEMBLY 1 HOMOLOG, MITOCHONDRIAL"/>
    <property type="match status" value="1"/>
</dbReference>
<dbReference type="InterPro" id="IPR016092">
    <property type="entry name" value="ATAP"/>
</dbReference>
<dbReference type="SUPFAM" id="SSF89360">
    <property type="entry name" value="HesB-like domain"/>
    <property type="match status" value="1"/>
</dbReference>
<dbReference type="GO" id="GO:0005737">
    <property type="term" value="C:cytoplasm"/>
    <property type="evidence" value="ECO:0007669"/>
    <property type="project" value="TreeGrafter"/>
</dbReference>
<dbReference type="GO" id="GO:0016226">
    <property type="term" value="P:iron-sulfur cluster assembly"/>
    <property type="evidence" value="ECO:0007669"/>
    <property type="project" value="InterPro"/>
</dbReference>
<dbReference type="RefSeq" id="WP_322498954.1">
    <property type="nucleotide sequence ID" value="NZ_JARGYU010000003.1"/>
</dbReference>
<dbReference type="AlphaFoldDB" id="A0AAE4VK95"/>
<name>A0AAE4VK95_9RICK</name>
<evidence type="ECO:0000259" key="2">
    <source>
        <dbReference type="Pfam" id="PF01521"/>
    </source>
</evidence>
<evidence type="ECO:0000313" key="3">
    <source>
        <dbReference type="EMBL" id="MDZ5761530.1"/>
    </source>
</evidence>
<dbReference type="GO" id="GO:0051537">
    <property type="term" value="F:2 iron, 2 sulfur cluster binding"/>
    <property type="evidence" value="ECO:0007669"/>
    <property type="project" value="UniProtKB-ARBA"/>
</dbReference>
<dbReference type="NCBIfam" id="TIGR00049">
    <property type="entry name" value="iron-sulfur cluster assembly accessory protein"/>
    <property type="match status" value="1"/>
</dbReference>
<comment type="similarity">
    <text evidence="1">Belongs to the HesB/IscA family.</text>
</comment>
<dbReference type="PROSITE" id="PS01152">
    <property type="entry name" value="HESB"/>
    <property type="match status" value="1"/>
</dbReference>
<dbReference type="Proteomes" id="UP001289135">
    <property type="component" value="Unassembled WGS sequence"/>
</dbReference>
<accession>A0AAE4VK95</accession>
<sequence length="108" mass="12166">MIRLTKTAENRIFSLMKSAPEGSVAFHIKIRERGCTGLSYVFNYINEYSNGDEIITLSNGCKVVIDSKSCLYLIGSELDYIEEELSSRFIFKNPNAKGYCGCGESFRI</sequence>
<evidence type="ECO:0000313" key="4">
    <source>
        <dbReference type="Proteomes" id="UP001289135"/>
    </source>
</evidence>
<dbReference type="InterPro" id="IPR017870">
    <property type="entry name" value="FeS_cluster_insertion_CS"/>
</dbReference>
<protein>
    <submittedName>
        <fullName evidence="3">Iron-binding protein IscA</fullName>
    </submittedName>
</protein>
<proteinExistence type="inferred from homology"/>
<evidence type="ECO:0000256" key="1">
    <source>
        <dbReference type="ARBA" id="ARBA00006718"/>
    </source>
</evidence>
<gene>
    <name evidence="3" type="ORF">Lyticum_00713</name>
</gene>